<feature type="active site" evidence="5">
    <location>
        <position position="353"/>
    </location>
</feature>
<dbReference type="EMBL" id="CP044016">
    <property type="protein sequence ID" value="QES87248.1"/>
    <property type="molecule type" value="Genomic_DNA"/>
</dbReference>
<evidence type="ECO:0000256" key="3">
    <source>
        <dbReference type="ARBA" id="ARBA00022807"/>
    </source>
</evidence>
<dbReference type="Gene3D" id="3.90.70.10">
    <property type="entry name" value="Cysteine proteinases"/>
    <property type="match status" value="1"/>
</dbReference>
<dbReference type="GO" id="GO:0006508">
    <property type="term" value="P:proteolysis"/>
    <property type="evidence" value="ECO:0007669"/>
    <property type="project" value="UniProtKB-KW"/>
</dbReference>
<feature type="active site" evidence="5">
    <location>
        <position position="62"/>
    </location>
</feature>
<evidence type="ECO:0000313" key="7">
    <source>
        <dbReference type="EMBL" id="QES87248.1"/>
    </source>
</evidence>
<dbReference type="PROSITE" id="PS00139">
    <property type="entry name" value="THIOL_PROTEASE_CYS"/>
    <property type="match status" value="1"/>
</dbReference>
<dbReference type="PANTHER" id="PTHR10363">
    <property type="entry name" value="BLEOMYCIN HYDROLASE"/>
    <property type="match status" value="1"/>
</dbReference>
<organism evidence="7 8">
    <name type="scientific">Rhizosphaericola mali</name>
    <dbReference type="NCBI Taxonomy" id="2545455"/>
    <lineage>
        <taxon>Bacteria</taxon>
        <taxon>Pseudomonadati</taxon>
        <taxon>Bacteroidota</taxon>
        <taxon>Chitinophagia</taxon>
        <taxon>Chitinophagales</taxon>
        <taxon>Chitinophagaceae</taxon>
        <taxon>Rhizosphaericola</taxon>
    </lineage>
</organism>
<protein>
    <recommendedName>
        <fullName evidence="4">Aminopeptidase</fullName>
    </recommendedName>
</protein>
<evidence type="ECO:0000256" key="2">
    <source>
        <dbReference type="ARBA" id="ARBA00022801"/>
    </source>
</evidence>
<evidence type="ECO:0000256" key="4">
    <source>
        <dbReference type="PIRNR" id="PIRNR005700"/>
    </source>
</evidence>
<dbReference type="Proteomes" id="UP000292424">
    <property type="component" value="Chromosome"/>
</dbReference>
<proteinExistence type="inferred from homology"/>
<dbReference type="KEGG" id="arac:E0W69_000755"/>
<dbReference type="GO" id="GO:0070005">
    <property type="term" value="F:cysteine-type aminopeptidase activity"/>
    <property type="evidence" value="ECO:0007669"/>
    <property type="project" value="InterPro"/>
</dbReference>
<evidence type="ECO:0000256" key="6">
    <source>
        <dbReference type="SAM" id="SignalP"/>
    </source>
</evidence>
<dbReference type="GO" id="GO:0009636">
    <property type="term" value="P:response to toxic substance"/>
    <property type="evidence" value="ECO:0007669"/>
    <property type="project" value="TreeGrafter"/>
</dbReference>
<dbReference type="RefSeq" id="WP_131328126.1">
    <property type="nucleotide sequence ID" value="NZ_CP044016.1"/>
</dbReference>
<dbReference type="GO" id="GO:0005737">
    <property type="term" value="C:cytoplasm"/>
    <property type="evidence" value="ECO:0007669"/>
    <property type="project" value="TreeGrafter"/>
</dbReference>
<dbReference type="AlphaFoldDB" id="A0A5P2FXY6"/>
<keyword evidence="1 4" id="KW-0645">Protease</keyword>
<dbReference type="InterPro" id="IPR000169">
    <property type="entry name" value="Pept_cys_AS"/>
</dbReference>
<accession>A0A5P2FXY6</accession>
<feature type="chain" id="PRO_5024409380" description="Aminopeptidase" evidence="6">
    <location>
        <begin position="21"/>
        <end position="396"/>
    </location>
</feature>
<keyword evidence="2 4" id="KW-0378">Hydrolase</keyword>
<keyword evidence="6" id="KW-0732">Signal</keyword>
<evidence type="ECO:0000256" key="1">
    <source>
        <dbReference type="ARBA" id="ARBA00022670"/>
    </source>
</evidence>
<feature type="signal peptide" evidence="6">
    <location>
        <begin position="1"/>
        <end position="20"/>
    </location>
</feature>
<feature type="active site" evidence="5">
    <location>
        <position position="332"/>
    </location>
</feature>
<sequence length="396" mass="43778">MKKVFVAALALFLLTQKSFAQDDLVKKANENQSSAAKKGYQFTDVINLGVTPIENQGSSGTCWSYSTNSFLESEMIKAGKKPLPLSKIFTARNSYVDKADNFVKLGGNLGWGDGGEPHDVINMYAKYGAIPESAYTGLINGATKNNFNEMQGILKGMLDAVVKSSDKSPSWKTAFNSTMDAYLGQVPENFNYNGKSYNAKSFAKEVVGLDPNNYIEFISQTNTPYWEKAMMMVSDNWAFQWDYNIPATDFTAIIDNALKNGYTVAWGTDVSEPYFSWPNGVAYVPQNAPALKGARLSPEDKKALFDSPKTELAITPENRQEGLDNGATTDDHGMHIVGLSKDQNGKEYYIVKNSWGETNDYKGYLHVTKAYVQYKTLSILVNKNALPSDIKKKVGL</sequence>
<evidence type="ECO:0000313" key="8">
    <source>
        <dbReference type="Proteomes" id="UP000292424"/>
    </source>
</evidence>
<keyword evidence="4 7" id="KW-0031">Aminopeptidase</keyword>
<dbReference type="GO" id="GO:0043418">
    <property type="term" value="P:homocysteine catabolic process"/>
    <property type="evidence" value="ECO:0007669"/>
    <property type="project" value="TreeGrafter"/>
</dbReference>
<dbReference type="InterPro" id="IPR004134">
    <property type="entry name" value="Peptidase_C1B"/>
</dbReference>
<comment type="similarity">
    <text evidence="4">Belongs to the peptidase C1 family.</text>
</comment>
<evidence type="ECO:0000256" key="5">
    <source>
        <dbReference type="PIRSR" id="PIRSR005700-1"/>
    </source>
</evidence>
<gene>
    <name evidence="7" type="ORF">E0W69_000755</name>
</gene>
<dbReference type="InterPro" id="IPR038765">
    <property type="entry name" value="Papain-like_cys_pep_sf"/>
</dbReference>
<reference evidence="7 8" key="1">
    <citation type="submission" date="2019-09" db="EMBL/GenBank/DDBJ databases">
        <title>Complete genome sequence of Arachidicoccus sp. B3-10 isolated from apple orchard soil.</title>
        <authorList>
            <person name="Kim H.S."/>
            <person name="Han K.-I."/>
            <person name="Suh M.K."/>
            <person name="Lee K.C."/>
            <person name="Eom M.K."/>
            <person name="Kim J.-S."/>
            <person name="Kang S.W."/>
            <person name="Sin Y."/>
            <person name="Lee J.-S."/>
        </authorList>
    </citation>
    <scope>NUCLEOTIDE SEQUENCE [LARGE SCALE GENOMIC DNA]</scope>
    <source>
        <strain evidence="7 8">B3-10</strain>
    </source>
</reference>
<dbReference type="SUPFAM" id="SSF54001">
    <property type="entry name" value="Cysteine proteinases"/>
    <property type="match status" value="1"/>
</dbReference>
<keyword evidence="3 4" id="KW-0788">Thiol protease</keyword>
<dbReference type="PANTHER" id="PTHR10363:SF2">
    <property type="entry name" value="BLEOMYCIN HYDROLASE"/>
    <property type="match status" value="1"/>
</dbReference>
<dbReference type="OrthoDB" id="9814054at2"/>
<dbReference type="Pfam" id="PF03051">
    <property type="entry name" value="Peptidase_C1_2"/>
    <property type="match status" value="2"/>
</dbReference>
<dbReference type="PIRSF" id="PIRSF005700">
    <property type="entry name" value="PepC"/>
    <property type="match status" value="1"/>
</dbReference>
<name>A0A5P2FXY6_9BACT</name>
<keyword evidence="8" id="KW-1185">Reference proteome</keyword>